<dbReference type="Gene3D" id="3.30.730.10">
    <property type="entry name" value="AP2/ERF domain"/>
    <property type="match status" value="1"/>
</dbReference>
<keyword evidence="3" id="KW-0804">Transcription</keyword>
<keyword evidence="5" id="KW-0255">Endonuclease</keyword>
<dbReference type="Gene3D" id="3.90.75.20">
    <property type="match status" value="1"/>
</dbReference>
<dbReference type="EMBL" id="MT144838">
    <property type="protein sequence ID" value="QJI00241.1"/>
    <property type="molecule type" value="Genomic_DNA"/>
</dbReference>
<keyword evidence="5" id="KW-0378">Hydrolase</keyword>
<dbReference type="Pfam" id="PF13392">
    <property type="entry name" value="HNH_3"/>
    <property type="match status" value="1"/>
</dbReference>
<organism evidence="5">
    <name type="scientific">viral metagenome</name>
    <dbReference type="NCBI Taxonomy" id="1070528"/>
    <lineage>
        <taxon>unclassified sequences</taxon>
        <taxon>metagenomes</taxon>
        <taxon>organismal metagenomes</taxon>
    </lineage>
</organism>
<evidence type="ECO:0000256" key="2">
    <source>
        <dbReference type="ARBA" id="ARBA00023125"/>
    </source>
</evidence>
<dbReference type="SUPFAM" id="SSF54060">
    <property type="entry name" value="His-Me finger endonucleases"/>
    <property type="match status" value="1"/>
</dbReference>
<dbReference type="GO" id="GO:0003677">
    <property type="term" value="F:DNA binding"/>
    <property type="evidence" value="ECO:0007669"/>
    <property type="project" value="UniProtKB-KW"/>
</dbReference>
<dbReference type="InterPro" id="IPR001471">
    <property type="entry name" value="AP2/ERF_dom"/>
</dbReference>
<dbReference type="GO" id="GO:0003700">
    <property type="term" value="F:DNA-binding transcription factor activity"/>
    <property type="evidence" value="ECO:0007669"/>
    <property type="project" value="InterPro"/>
</dbReference>
<keyword evidence="1" id="KW-0805">Transcription regulation</keyword>
<accession>A0A6H1ZTR2</accession>
<name>A0A6H1ZTR2_9ZZZZ</name>
<dbReference type="SUPFAM" id="SSF54171">
    <property type="entry name" value="DNA-binding domain"/>
    <property type="match status" value="1"/>
</dbReference>
<dbReference type="PROSITE" id="PS51032">
    <property type="entry name" value="AP2_ERF"/>
    <property type="match status" value="1"/>
</dbReference>
<sequence length="160" mass="18457">MKEIKLTRNKITVVDDEDYKYLNQFKWYASKDGSTYYAVRGIRLANGKRTLIRMHRVILNVPKGMETDHIDRCGLNNLRANLRMCTRQENAMNGSSHKNSSSRFKGVVWNKNNKKWQAQLGYKGEVIYLGCFLSERVAALIYNNKAIELFGGFAKLNKVS</sequence>
<protein>
    <submittedName>
        <fullName evidence="5">Putative homing endonuclease</fullName>
    </submittedName>
</protein>
<keyword evidence="5" id="KW-0540">Nuclease</keyword>
<evidence type="ECO:0000256" key="3">
    <source>
        <dbReference type="ARBA" id="ARBA00023163"/>
    </source>
</evidence>
<evidence type="ECO:0000259" key="4">
    <source>
        <dbReference type="PROSITE" id="PS51032"/>
    </source>
</evidence>
<evidence type="ECO:0000313" key="5">
    <source>
        <dbReference type="EMBL" id="QJA50801.1"/>
    </source>
</evidence>
<dbReference type="InterPro" id="IPR044925">
    <property type="entry name" value="His-Me_finger_sf"/>
</dbReference>
<dbReference type="InterPro" id="IPR036955">
    <property type="entry name" value="AP2/ERF_dom_sf"/>
</dbReference>
<dbReference type="InterPro" id="IPR016177">
    <property type="entry name" value="DNA-bd_dom_sf"/>
</dbReference>
<keyword evidence="2" id="KW-0238">DNA-binding</keyword>
<dbReference type="GO" id="GO:0004519">
    <property type="term" value="F:endonuclease activity"/>
    <property type="evidence" value="ECO:0007669"/>
    <property type="project" value="UniProtKB-KW"/>
</dbReference>
<dbReference type="AlphaFoldDB" id="A0A6H1ZTR2"/>
<proteinExistence type="predicted"/>
<dbReference type="InterPro" id="IPR003615">
    <property type="entry name" value="HNH_nuc"/>
</dbReference>
<reference evidence="5" key="1">
    <citation type="submission" date="2020-03" db="EMBL/GenBank/DDBJ databases">
        <title>The deep terrestrial virosphere.</title>
        <authorList>
            <person name="Holmfeldt K."/>
            <person name="Nilsson E."/>
            <person name="Simone D."/>
            <person name="Lopez-Fernandez M."/>
            <person name="Wu X."/>
            <person name="de Brujin I."/>
            <person name="Lundin D."/>
            <person name="Andersson A."/>
            <person name="Bertilsson S."/>
            <person name="Dopson M."/>
        </authorList>
    </citation>
    <scope>NUCLEOTIDE SEQUENCE</scope>
    <source>
        <strain evidence="5">TM448A01898</strain>
        <strain evidence="6">TM448B01885</strain>
    </source>
</reference>
<evidence type="ECO:0000313" key="6">
    <source>
        <dbReference type="EMBL" id="QJI00241.1"/>
    </source>
</evidence>
<evidence type="ECO:0000256" key="1">
    <source>
        <dbReference type="ARBA" id="ARBA00023015"/>
    </source>
</evidence>
<gene>
    <name evidence="5" type="ORF">TM448A01898_0015</name>
    <name evidence="6" type="ORF">TM448B01885_0011</name>
</gene>
<dbReference type="EMBL" id="MT144218">
    <property type="protein sequence ID" value="QJA50801.1"/>
    <property type="molecule type" value="Genomic_DNA"/>
</dbReference>
<feature type="domain" description="AP2/ERF" evidence="4">
    <location>
        <begin position="103"/>
        <end position="159"/>
    </location>
</feature>